<dbReference type="OrthoDB" id="9794403at2"/>
<dbReference type="PANTHER" id="PTHR36966:SF1">
    <property type="entry name" value="REP-ASSOCIATED TYROSINE TRANSPOSASE"/>
    <property type="match status" value="1"/>
</dbReference>
<protein>
    <submittedName>
        <fullName evidence="2">Putative transposase</fullName>
    </submittedName>
</protein>
<dbReference type="GO" id="GO:0043565">
    <property type="term" value="F:sequence-specific DNA binding"/>
    <property type="evidence" value="ECO:0007669"/>
    <property type="project" value="TreeGrafter"/>
</dbReference>
<dbReference type="InterPro" id="IPR002686">
    <property type="entry name" value="Transposase_17"/>
</dbReference>
<dbReference type="SMART" id="SM01321">
    <property type="entry name" value="Y1_Tnp"/>
    <property type="match status" value="1"/>
</dbReference>
<dbReference type="InterPro" id="IPR036515">
    <property type="entry name" value="Transposase_17_sf"/>
</dbReference>
<sequence>MTNVRRYYEGGVYFFTLCTYKRKRLLTRPDILRALKNAINTTRETNPFIIDALVIMPDHLHCVLTIADKDIPLRIAKIKALTTKALPEFSSKNYKSHYTTKSRSKKGIGSLWQKGYWEHTVRNEKELHMYLLYCCFNPVKHGYVKNALDWPHSTLRKGLANKKYPPTWRDINEKWLNGIFAEYDDF</sequence>
<dbReference type="Gene3D" id="3.30.70.1290">
    <property type="entry name" value="Transposase IS200-like"/>
    <property type="match status" value="1"/>
</dbReference>
<evidence type="ECO:0000313" key="3">
    <source>
        <dbReference type="Proteomes" id="UP000194450"/>
    </source>
</evidence>
<evidence type="ECO:0000313" key="2">
    <source>
        <dbReference type="EMBL" id="SMQ61908.1"/>
    </source>
</evidence>
<dbReference type="GO" id="GO:0006313">
    <property type="term" value="P:DNA transposition"/>
    <property type="evidence" value="ECO:0007669"/>
    <property type="project" value="InterPro"/>
</dbReference>
<dbReference type="EMBL" id="FXWH01000001">
    <property type="protein sequence ID" value="SMQ61908.1"/>
    <property type="molecule type" value="Genomic_DNA"/>
</dbReference>
<dbReference type="PANTHER" id="PTHR36966">
    <property type="entry name" value="REP-ASSOCIATED TYROSINE TRANSPOSASE"/>
    <property type="match status" value="1"/>
</dbReference>
<dbReference type="GO" id="GO:0004803">
    <property type="term" value="F:transposase activity"/>
    <property type="evidence" value="ECO:0007669"/>
    <property type="project" value="InterPro"/>
</dbReference>
<name>A0A1Y6EH07_9GAMM</name>
<dbReference type="AlphaFoldDB" id="A0A1Y6EH07"/>
<dbReference type="Proteomes" id="UP000194450">
    <property type="component" value="Unassembled WGS sequence"/>
</dbReference>
<organism evidence="2 3">
    <name type="scientific">Pseudidiomarina planktonica</name>
    <dbReference type="NCBI Taxonomy" id="1323738"/>
    <lineage>
        <taxon>Bacteria</taxon>
        <taxon>Pseudomonadati</taxon>
        <taxon>Pseudomonadota</taxon>
        <taxon>Gammaproteobacteria</taxon>
        <taxon>Alteromonadales</taxon>
        <taxon>Idiomarinaceae</taxon>
        <taxon>Pseudidiomarina</taxon>
    </lineage>
</organism>
<dbReference type="SUPFAM" id="SSF143422">
    <property type="entry name" value="Transposase IS200-like"/>
    <property type="match status" value="1"/>
</dbReference>
<accession>A0A1Y6EH07</accession>
<evidence type="ECO:0000259" key="1">
    <source>
        <dbReference type="SMART" id="SM01321"/>
    </source>
</evidence>
<gene>
    <name evidence="2" type="ORF">SAMN06297229_0631</name>
</gene>
<keyword evidence="3" id="KW-1185">Reference proteome</keyword>
<feature type="domain" description="Transposase IS200-like" evidence="1">
    <location>
        <begin position="8"/>
        <end position="134"/>
    </location>
</feature>
<dbReference type="InterPro" id="IPR052715">
    <property type="entry name" value="RAYT_transposase"/>
</dbReference>
<dbReference type="Pfam" id="PF01797">
    <property type="entry name" value="Y1_Tnp"/>
    <property type="match status" value="1"/>
</dbReference>
<dbReference type="RefSeq" id="WP_086433797.1">
    <property type="nucleotide sequence ID" value="NZ_FXWH01000001.1"/>
</dbReference>
<reference evidence="3" key="1">
    <citation type="submission" date="2017-04" db="EMBL/GenBank/DDBJ databases">
        <authorList>
            <person name="Varghese N."/>
            <person name="Submissions S."/>
        </authorList>
    </citation>
    <scope>NUCLEOTIDE SEQUENCE [LARGE SCALE GENOMIC DNA]</scope>
</reference>
<dbReference type="NCBIfam" id="NF047646">
    <property type="entry name" value="REP_Tyr_transpos"/>
    <property type="match status" value="1"/>
</dbReference>
<proteinExistence type="predicted"/>